<proteinExistence type="predicted"/>
<reference evidence="1" key="1">
    <citation type="submission" date="2020-04" db="EMBL/GenBank/DDBJ databases">
        <authorList>
            <person name="Chiriac C."/>
            <person name="Salcher M."/>
            <person name="Ghai R."/>
            <person name="Kavagutti S V."/>
        </authorList>
    </citation>
    <scope>NUCLEOTIDE SEQUENCE</scope>
</reference>
<gene>
    <name evidence="1" type="ORF">UFOVP468_63</name>
</gene>
<protein>
    <submittedName>
        <fullName evidence="1">Uncharacterized protein</fullName>
    </submittedName>
</protein>
<dbReference type="EMBL" id="LR796432">
    <property type="protein sequence ID" value="CAB4144833.1"/>
    <property type="molecule type" value="Genomic_DNA"/>
</dbReference>
<name>A0A6J5MHH7_9CAUD</name>
<accession>A0A6J5MHH7</accession>
<sequence length="100" mass="11186">MGKFLNTRGQPTLGIGICGRCSRKFPLAMLYSDANSPGLRVCQVDMDQFDPYRLAPRQPDPIVLPFTRPDLPIGTNPLGLPTEDDNYFIITEDANEYLKP</sequence>
<evidence type="ECO:0000313" key="1">
    <source>
        <dbReference type="EMBL" id="CAB4144833.1"/>
    </source>
</evidence>
<organism evidence="1">
    <name type="scientific">uncultured Caudovirales phage</name>
    <dbReference type="NCBI Taxonomy" id="2100421"/>
    <lineage>
        <taxon>Viruses</taxon>
        <taxon>Duplodnaviria</taxon>
        <taxon>Heunggongvirae</taxon>
        <taxon>Uroviricota</taxon>
        <taxon>Caudoviricetes</taxon>
        <taxon>Peduoviridae</taxon>
        <taxon>Maltschvirus</taxon>
        <taxon>Maltschvirus maltsch</taxon>
    </lineage>
</organism>